<name>A0A0G1T3X0_9BACT</name>
<dbReference type="EMBL" id="LCMR01000042">
    <property type="protein sequence ID" value="KKU40100.1"/>
    <property type="molecule type" value="Genomic_DNA"/>
</dbReference>
<organism evidence="1 2">
    <name type="scientific">Candidatus Azambacteria bacterium GW2011_GWD2_46_48</name>
    <dbReference type="NCBI Taxonomy" id="1618623"/>
    <lineage>
        <taxon>Bacteria</taxon>
        <taxon>Candidatus Azamiibacteriota</taxon>
    </lineage>
</organism>
<gene>
    <name evidence="1" type="ORF">UX56_C0042G0011</name>
</gene>
<accession>A0A0G1T3X0</accession>
<sequence>KTTVQVQKDNPLNLTFPINFSKDAVPGNTYGNPPIDPIDTALSEIRKILTNTSPNMSDQESYKVKSGWWGHKTKMKSRWPKALEYLDNKFTDEVQEEIAVETKINYSITTGRGNTDPRTNPTLDAANLWRAQYSSGRSPGDD</sequence>
<evidence type="ECO:0000313" key="2">
    <source>
        <dbReference type="Proteomes" id="UP000034391"/>
    </source>
</evidence>
<dbReference type="AlphaFoldDB" id="A0A0G1T3X0"/>
<comment type="caution">
    <text evidence="1">The sequence shown here is derived from an EMBL/GenBank/DDBJ whole genome shotgun (WGS) entry which is preliminary data.</text>
</comment>
<dbReference type="Proteomes" id="UP000034391">
    <property type="component" value="Unassembled WGS sequence"/>
</dbReference>
<protein>
    <submittedName>
        <fullName evidence="1">Uncharacterized protein</fullName>
    </submittedName>
</protein>
<reference evidence="1 2" key="1">
    <citation type="journal article" date="2015" name="Nature">
        <title>rRNA introns, odd ribosomes, and small enigmatic genomes across a large radiation of phyla.</title>
        <authorList>
            <person name="Brown C.T."/>
            <person name="Hug L.A."/>
            <person name="Thomas B.C."/>
            <person name="Sharon I."/>
            <person name="Castelle C.J."/>
            <person name="Singh A."/>
            <person name="Wilkins M.J."/>
            <person name="Williams K.H."/>
            <person name="Banfield J.F."/>
        </authorList>
    </citation>
    <scope>NUCLEOTIDE SEQUENCE [LARGE SCALE GENOMIC DNA]</scope>
</reference>
<feature type="non-terminal residue" evidence="1">
    <location>
        <position position="1"/>
    </location>
</feature>
<proteinExistence type="predicted"/>
<evidence type="ECO:0000313" key="1">
    <source>
        <dbReference type="EMBL" id="KKU40100.1"/>
    </source>
</evidence>